<dbReference type="AlphaFoldDB" id="A0A0J7MVD2"/>
<evidence type="ECO:0000313" key="1">
    <source>
        <dbReference type="EMBL" id="KMQ84440.1"/>
    </source>
</evidence>
<organism evidence="1 2">
    <name type="scientific">Lasius niger</name>
    <name type="common">Black garden ant</name>
    <dbReference type="NCBI Taxonomy" id="67767"/>
    <lineage>
        <taxon>Eukaryota</taxon>
        <taxon>Metazoa</taxon>
        <taxon>Ecdysozoa</taxon>
        <taxon>Arthropoda</taxon>
        <taxon>Hexapoda</taxon>
        <taxon>Insecta</taxon>
        <taxon>Pterygota</taxon>
        <taxon>Neoptera</taxon>
        <taxon>Endopterygota</taxon>
        <taxon>Hymenoptera</taxon>
        <taxon>Apocrita</taxon>
        <taxon>Aculeata</taxon>
        <taxon>Formicoidea</taxon>
        <taxon>Formicidae</taxon>
        <taxon>Formicinae</taxon>
        <taxon>Lasius</taxon>
        <taxon>Lasius</taxon>
    </lineage>
</organism>
<name>A0A0J7MVD2_LASNI</name>
<dbReference type="EMBL" id="LBMM01016386">
    <property type="protein sequence ID" value="KMQ84440.1"/>
    <property type="molecule type" value="Genomic_DNA"/>
</dbReference>
<accession>A0A0J7MVD2</accession>
<gene>
    <name evidence="1" type="ORF">RF55_17737</name>
</gene>
<dbReference type="PaxDb" id="67767-A0A0J7MVD2"/>
<evidence type="ECO:0000313" key="2">
    <source>
        <dbReference type="Proteomes" id="UP000036403"/>
    </source>
</evidence>
<keyword evidence="1" id="KW-0645">Protease</keyword>
<keyword evidence="1" id="KW-0031">Aminopeptidase</keyword>
<keyword evidence="1" id="KW-0378">Hydrolase</keyword>
<comment type="caution">
    <text evidence="1">The sequence shown here is derived from an EMBL/GenBank/DDBJ whole genome shotgun (WGS) entry which is preliminary data.</text>
</comment>
<sequence>MPIQEYKPANLHDELMWTFFHNTSLISIDNVAFVVSNLNRITNLDKTLSMWCRSQSIPHVKFALSIIENVTMYLENYWNKSKRVLEWTLLSSQWKVDHIAIPNFQDEVKQTIGFVFYR</sequence>
<protein>
    <submittedName>
        <fullName evidence="1">Aminopeptidase n</fullName>
    </submittedName>
</protein>
<proteinExistence type="predicted"/>
<dbReference type="OrthoDB" id="7549109at2759"/>
<dbReference type="Proteomes" id="UP000036403">
    <property type="component" value="Unassembled WGS sequence"/>
</dbReference>
<dbReference type="Gene3D" id="3.30.2010.30">
    <property type="match status" value="1"/>
</dbReference>
<reference evidence="1 2" key="1">
    <citation type="submission" date="2015-04" db="EMBL/GenBank/DDBJ databases">
        <title>Lasius niger genome sequencing.</title>
        <authorList>
            <person name="Konorov E.A."/>
            <person name="Nikitin M.A."/>
            <person name="Kirill M.V."/>
            <person name="Chang P."/>
        </authorList>
    </citation>
    <scope>NUCLEOTIDE SEQUENCE [LARGE SCALE GENOMIC DNA]</scope>
    <source>
        <tissue evidence="1">Whole</tissue>
    </source>
</reference>
<keyword evidence="2" id="KW-1185">Reference proteome</keyword>
<dbReference type="GO" id="GO:0004177">
    <property type="term" value="F:aminopeptidase activity"/>
    <property type="evidence" value="ECO:0007669"/>
    <property type="project" value="UniProtKB-KW"/>
</dbReference>